<feature type="transmembrane region" description="Helical" evidence="1">
    <location>
        <begin position="29"/>
        <end position="47"/>
    </location>
</feature>
<reference evidence="2" key="1">
    <citation type="submission" date="2016-10" db="EMBL/GenBank/DDBJ databases">
        <title>Agrobacterium Ti plasmids: Classification based on T-DNA and Vir regions organization.</title>
        <authorList>
            <person name="Nabi N."/>
            <person name="Vial L."/>
            <person name="Ben Hafsa A."/>
            <person name="Chapulliot D."/>
            <person name="Berard A."/>
            <person name="Chauveau A."/>
            <person name="Le Paslier M.-C."/>
            <person name="Harzallah Skhiri F."/>
            <person name="Brunel D."/>
            <person name="Nesme X."/>
            <person name="Chaouachi M."/>
        </authorList>
    </citation>
    <scope>NUCLEOTIDE SEQUENCE</scope>
    <source>
        <strain evidence="2">1724</strain>
        <plasmid evidence="2">pRi_1724</plasmid>
    </source>
</reference>
<sequence length="81" mass="8893">MLQKLELVFFVCGLLALGTWLYSNEYWAYGALATIFLLMIASIHLLLTSKEQVYRFFACISLAVIAAATGVALLRMSGLTG</sequence>
<keyword evidence="1" id="KW-0812">Transmembrane</keyword>
<evidence type="ECO:0000313" key="2">
    <source>
        <dbReference type="EMBL" id="ASK42869.1"/>
    </source>
</evidence>
<geneLocation type="plasmid" evidence="2">
    <name>pRi_1724</name>
</geneLocation>
<name>A0A2Z2PPR1_RHIRH</name>
<keyword evidence="2" id="KW-0614">Plasmid</keyword>
<evidence type="ECO:0000256" key="1">
    <source>
        <dbReference type="SAM" id="Phobius"/>
    </source>
</evidence>
<keyword evidence="1" id="KW-1133">Transmembrane helix</keyword>
<protein>
    <submittedName>
        <fullName evidence="2">Uncharacterized protein</fullName>
    </submittedName>
</protein>
<organism evidence="2">
    <name type="scientific">Rhizobium rhizogenes</name>
    <name type="common">Agrobacterium rhizogenes</name>
    <dbReference type="NCBI Taxonomy" id="359"/>
    <lineage>
        <taxon>Bacteria</taxon>
        <taxon>Pseudomonadati</taxon>
        <taxon>Pseudomonadota</taxon>
        <taxon>Alphaproteobacteria</taxon>
        <taxon>Hyphomicrobiales</taxon>
        <taxon>Rhizobiaceae</taxon>
        <taxon>Rhizobium/Agrobacterium group</taxon>
        <taxon>Rhizobium</taxon>
    </lineage>
</organism>
<accession>A0A2Z2PPR1</accession>
<dbReference type="AlphaFoldDB" id="A0A2Z2PPR1"/>
<dbReference type="EMBL" id="KY000038">
    <property type="protein sequence ID" value="ASK42869.1"/>
    <property type="molecule type" value="Genomic_DNA"/>
</dbReference>
<feature type="transmembrane region" description="Helical" evidence="1">
    <location>
        <begin position="7"/>
        <end position="23"/>
    </location>
</feature>
<feature type="transmembrane region" description="Helical" evidence="1">
    <location>
        <begin position="54"/>
        <end position="74"/>
    </location>
</feature>
<proteinExistence type="predicted"/>
<keyword evidence="1" id="KW-0472">Membrane</keyword>